<comment type="similarity">
    <text evidence="1">Belongs to the amidase family.</text>
</comment>
<feature type="domain" description="Amidase" evidence="2">
    <location>
        <begin position="26"/>
        <end position="428"/>
    </location>
</feature>
<dbReference type="RefSeq" id="WP_179721289.1">
    <property type="nucleotide sequence ID" value="NZ_JACBZT010000001.1"/>
</dbReference>
<proteinExistence type="inferred from homology"/>
<dbReference type="InterPro" id="IPR036928">
    <property type="entry name" value="AS_sf"/>
</dbReference>
<dbReference type="EMBL" id="JACBZT010000001">
    <property type="protein sequence ID" value="NYJ08587.1"/>
    <property type="molecule type" value="Genomic_DNA"/>
</dbReference>
<accession>A0A853CLY8</accession>
<keyword evidence="3" id="KW-0378">Hydrolase</keyword>
<evidence type="ECO:0000313" key="4">
    <source>
        <dbReference type="Proteomes" id="UP000541969"/>
    </source>
</evidence>
<dbReference type="AlphaFoldDB" id="A0A853CLY8"/>
<comment type="caution">
    <text evidence="3">The sequence shown here is derived from an EMBL/GenBank/DDBJ whole genome shotgun (WGS) entry which is preliminary data.</text>
</comment>
<dbReference type="PANTHER" id="PTHR11895">
    <property type="entry name" value="TRANSAMIDASE"/>
    <property type="match status" value="1"/>
</dbReference>
<dbReference type="InterPro" id="IPR000120">
    <property type="entry name" value="Amidase"/>
</dbReference>
<dbReference type="EC" id="3.5.1.4" evidence="3"/>
<evidence type="ECO:0000313" key="3">
    <source>
        <dbReference type="EMBL" id="NYJ08587.1"/>
    </source>
</evidence>
<name>A0A853CLY8_9ACTN</name>
<keyword evidence="4" id="KW-1185">Reference proteome</keyword>
<sequence>MTTSTRTASALDLAAAVRGGRRTAVDVVREHLDRIAARDPELNAFCTVRADAALADAAAVDASESRSELPLAGVPVAVKENIAVAGEPLRHGSAATSATPAAADDELVTRVRAAGCVVVGTTRMPELAAWGFTASAAGGPTRNPWDLARDPGGSTGGGAAAVAAGLAALALGTDGGGSLRIPGAACGLVGVKPTPGLVPLPGGLDEHWYGLTVAGPIARTAADAAAALAVLSGQPVAVPDPAPLHITVSTKSPSPLGRPDAHQRAAVEAAEVALSAAGHRVERGDPPYPATLLNQWGRSWLAGIAEEADRLGLDLPRLEPRTATMVRKGRRHGPRPAEAAAWRDRALDWFARTDVLLTPAVARVPGPAGALTGRGYLATYLASAKAVPFCQAWNLAGFPAVTVPVGVRDGLPLVVQLVGRPGSEALLLGVAAQLETTAQA</sequence>
<dbReference type="SUPFAM" id="SSF75304">
    <property type="entry name" value="Amidase signature (AS) enzymes"/>
    <property type="match status" value="1"/>
</dbReference>
<evidence type="ECO:0000259" key="2">
    <source>
        <dbReference type="Pfam" id="PF01425"/>
    </source>
</evidence>
<dbReference type="GO" id="GO:0004040">
    <property type="term" value="F:amidase activity"/>
    <property type="evidence" value="ECO:0007669"/>
    <property type="project" value="UniProtKB-EC"/>
</dbReference>
<dbReference type="Gene3D" id="3.90.1300.10">
    <property type="entry name" value="Amidase signature (AS) domain"/>
    <property type="match status" value="1"/>
</dbReference>
<dbReference type="InterPro" id="IPR023631">
    <property type="entry name" value="Amidase_dom"/>
</dbReference>
<dbReference type="Proteomes" id="UP000541969">
    <property type="component" value="Unassembled WGS sequence"/>
</dbReference>
<gene>
    <name evidence="3" type="ORF">GGQ55_004865</name>
</gene>
<organism evidence="3 4">
    <name type="scientific">Petropleomorpha daqingensis</name>
    <dbReference type="NCBI Taxonomy" id="2026353"/>
    <lineage>
        <taxon>Bacteria</taxon>
        <taxon>Bacillati</taxon>
        <taxon>Actinomycetota</taxon>
        <taxon>Actinomycetes</taxon>
        <taxon>Geodermatophilales</taxon>
        <taxon>Geodermatophilaceae</taxon>
        <taxon>Petropleomorpha</taxon>
    </lineage>
</organism>
<protein>
    <submittedName>
        <fullName evidence="3">Amidase</fullName>
        <ecNumber evidence="3">3.5.1.4</ecNumber>
    </submittedName>
</protein>
<dbReference type="Pfam" id="PF01425">
    <property type="entry name" value="Amidase"/>
    <property type="match status" value="1"/>
</dbReference>
<reference evidence="3 4" key="1">
    <citation type="submission" date="2020-07" db="EMBL/GenBank/DDBJ databases">
        <title>Sequencing the genomes of 1000 actinobacteria strains.</title>
        <authorList>
            <person name="Klenk H.-P."/>
        </authorList>
    </citation>
    <scope>NUCLEOTIDE SEQUENCE [LARGE SCALE GENOMIC DNA]</scope>
    <source>
        <strain evidence="3 4">DSM 104001</strain>
    </source>
</reference>
<evidence type="ECO:0000256" key="1">
    <source>
        <dbReference type="ARBA" id="ARBA00009199"/>
    </source>
</evidence>
<dbReference type="PANTHER" id="PTHR11895:SF7">
    <property type="entry name" value="GLUTAMYL-TRNA(GLN) AMIDOTRANSFERASE SUBUNIT A, MITOCHONDRIAL"/>
    <property type="match status" value="1"/>
</dbReference>